<evidence type="ECO:0000259" key="1">
    <source>
        <dbReference type="Pfam" id="PF01966"/>
    </source>
</evidence>
<name>A0ABR8Q7J6_9CLOT</name>
<dbReference type="EMBL" id="JACSQZ010000078">
    <property type="protein sequence ID" value="MBD7916396.1"/>
    <property type="molecule type" value="Genomic_DNA"/>
</dbReference>
<comment type="caution">
    <text evidence="2">The sequence shown here is derived from an EMBL/GenBank/DDBJ whole genome shotgun (WGS) entry which is preliminary data.</text>
</comment>
<evidence type="ECO:0000313" key="2">
    <source>
        <dbReference type="EMBL" id="MBD7916396.1"/>
    </source>
</evidence>
<dbReference type="SUPFAM" id="SSF109604">
    <property type="entry name" value="HD-domain/PDEase-like"/>
    <property type="match status" value="1"/>
</dbReference>
<sequence length="169" mass="19868">MALYRVKQFIWGFTSLFKKIDDTYLTKFLDEEEIKIFNKLKHNDKHHCIRVCKDSIKMRNSLNINVDMYRLGRAALLHDVGKSVKHLSLIEKSILVILDKITNGKIKKYTNIKQINVYYNHPKIGSEILKNNGFNNDKELLDIVQYHHSSIAKFDNEMLKIIKTCDDIN</sequence>
<organism evidence="2 3">
    <name type="scientific">Clostridium gallinarum</name>
    <dbReference type="NCBI Taxonomy" id="2762246"/>
    <lineage>
        <taxon>Bacteria</taxon>
        <taxon>Bacillati</taxon>
        <taxon>Bacillota</taxon>
        <taxon>Clostridia</taxon>
        <taxon>Eubacteriales</taxon>
        <taxon>Clostridiaceae</taxon>
        <taxon>Clostridium</taxon>
    </lineage>
</organism>
<feature type="domain" description="HD" evidence="1">
    <location>
        <begin position="46"/>
        <end position="152"/>
    </location>
</feature>
<dbReference type="InterPro" id="IPR006675">
    <property type="entry name" value="HDIG_dom"/>
</dbReference>
<dbReference type="Proteomes" id="UP000640335">
    <property type="component" value="Unassembled WGS sequence"/>
</dbReference>
<protein>
    <submittedName>
        <fullName evidence="2">HD domain-containing protein</fullName>
    </submittedName>
</protein>
<proteinExistence type="predicted"/>
<keyword evidence="3" id="KW-1185">Reference proteome</keyword>
<evidence type="ECO:0000313" key="3">
    <source>
        <dbReference type="Proteomes" id="UP000640335"/>
    </source>
</evidence>
<dbReference type="NCBIfam" id="TIGR00277">
    <property type="entry name" value="HDIG"/>
    <property type="match status" value="1"/>
</dbReference>
<dbReference type="InterPro" id="IPR006674">
    <property type="entry name" value="HD_domain"/>
</dbReference>
<accession>A0ABR8Q7J6</accession>
<dbReference type="Gene3D" id="1.10.3210.10">
    <property type="entry name" value="Hypothetical protein af1432"/>
    <property type="match status" value="1"/>
</dbReference>
<dbReference type="Pfam" id="PF01966">
    <property type="entry name" value="HD"/>
    <property type="match status" value="1"/>
</dbReference>
<reference evidence="2 3" key="1">
    <citation type="submission" date="2020-08" db="EMBL/GenBank/DDBJ databases">
        <title>A Genomic Blueprint of the Chicken Gut Microbiome.</title>
        <authorList>
            <person name="Gilroy R."/>
            <person name="Ravi A."/>
            <person name="Getino M."/>
            <person name="Pursley I."/>
            <person name="Horton D.L."/>
            <person name="Alikhan N.-F."/>
            <person name="Baker D."/>
            <person name="Gharbi K."/>
            <person name="Hall N."/>
            <person name="Watson M."/>
            <person name="Adriaenssens E.M."/>
            <person name="Foster-Nyarko E."/>
            <person name="Jarju S."/>
            <person name="Secka A."/>
            <person name="Antonio M."/>
            <person name="Oren A."/>
            <person name="Chaudhuri R."/>
            <person name="La Ragione R.M."/>
            <person name="Hildebrand F."/>
            <person name="Pallen M.J."/>
        </authorList>
    </citation>
    <scope>NUCLEOTIDE SEQUENCE [LARGE SCALE GENOMIC DNA]</scope>
    <source>
        <strain evidence="2 3">Sa3CUN1</strain>
    </source>
</reference>
<gene>
    <name evidence="2" type="ORF">H9660_14725</name>
</gene>